<proteinExistence type="predicted"/>
<dbReference type="AlphaFoldDB" id="A0A3R6ZBP3"/>
<dbReference type="InterPro" id="IPR010022">
    <property type="entry name" value="XkdX"/>
</dbReference>
<protein>
    <submittedName>
        <fullName evidence="2">XkdX family protein</fullName>
    </submittedName>
</protein>
<comment type="caution">
    <text evidence="2">The sequence shown here is derived from an EMBL/GenBank/DDBJ whole genome shotgun (WGS) entry which is preliminary data.</text>
</comment>
<evidence type="ECO:0000313" key="3">
    <source>
        <dbReference type="Proteomes" id="UP000284109"/>
    </source>
</evidence>
<dbReference type="Proteomes" id="UP000284109">
    <property type="component" value="Unassembled WGS sequence"/>
</dbReference>
<reference evidence="2 3" key="1">
    <citation type="submission" date="2018-07" db="EMBL/GenBank/DDBJ databases">
        <title>Genome sequences of six Lactobacillus spp. isolated from bumble bee guts.</title>
        <authorList>
            <person name="Motta E.V.S."/>
            <person name="Moran N.A."/>
        </authorList>
    </citation>
    <scope>NUCLEOTIDE SEQUENCE [LARGE SCALE GENOMIC DNA]</scope>
    <source>
        <strain evidence="2 3">BI-1.1</strain>
    </source>
</reference>
<evidence type="ECO:0000256" key="1">
    <source>
        <dbReference type="SAM" id="MobiDB-lite"/>
    </source>
</evidence>
<evidence type="ECO:0000313" key="2">
    <source>
        <dbReference type="EMBL" id="RHW49733.1"/>
    </source>
</evidence>
<accession>A0A3R6ZBP3</accession>
<organism evidence="2 3">
    <name type="scientific">Bombilactobacillus bombi</name>
    <dbReference type="NCBI Taxonomy" id="1303590"/>
    <lineage>
        <taxon>Bacteria</taxon>
        <taxon>Bacillati</taxon>
        <taxon>Bacillota</taxon>
        <taxon>Bacilli</taxon>
        <taxon>Lactobacillales</taxon>
        <taxon>Lactobacillaceae</taxon>
        <taxon>Bombilactobacillus</taxon>
    </lineage>
</organism>
<dbReference type="Pfam" id="PF09693">
    <property type="entry name" value="Phage_XkdX"/>
    <property type="match status" value="1"/>
</dbReference>
<feature type="region of interest" description="Disordered" evidence="1">
    <location>
        <begin position="38"/>
        <end position="73"/>
    </location>
</feature>
<feature type="compositionally biased region" description="Low complexity" evidence="1">
    <location>
        <begin position="57"/>
        <end position="66"/>
    </location>
</feature>
<name>A0A3R6ZBP3_9LACO</name>
<gene>
    <name evidence="2" type="ORF">DS831_06105</name>
</gene>
<dbReference type="EMBL" id="QOCR01000004">
    <property type="protein sequence ID" value="RHW49733.1"/>
    <property type="molecule type" value="Genomic_DNA"/>
</dbReference>
<dbReference type="RefSeq" id="WP_118901428.1">
    <property type="nucleotide sequence ID" value="NZ_QOCR01000004.1"/>
</dbReference>
<sequence length="73" mass="8231">MVKFLFKLEYGWGFLSKDALQKYVVAKTITAADYQEITGEEYVDPSQKPVINPEPTTPTSDTTTTDNQEQPTN</sequence>
<dbReference type="NCBIfam" id="TIGR01669">
    <property type="entry name" value="phage_XkdX"/>
    <property type="match status" value="1"/>
</dbReference>
<keyword evidence="3" id="KW-1185">Reference proteome</keyword>
<dbReference type="OrthoDB" id="2313962at2"/>